<evidence type="ECO:0000313" key="3">
    <source>
        <dbReference type="EMBL" id="CAC9204061.1"/>
    </source>
</evidence>
<comment type="caution">
    <text evidence="2">The sequence shown here is derived from an EMBL/GenBank/DDBJ whole genome shotgun (WGS) entry which is preliminary data.</text>
</comment>
<dbReference type="Proteomes" id="UP000837205">
    <property type="component" value="Unassembled WGS sequence"/>
</dbReference>
<dbReference type="Proteomes" id="UP000834503">
    <property type="component" value="Unassembled WGS sequence"/>
</dbReference>
<dbReference type="AlphaFoldDB" id="A0A9N8CS77"/>
<accession>A0A9N8CS77</accession>
<evidence type="ECO:0000313" key="4">
    <source>
        <dbReference type="Proteomes" id="UP000834503"/>
    </source>
</evidence>
<keyword evidence="5" id="KW-1185">Reference proteome</keyword>
<organism evidence="2 4">
    <name type="scientific">Citrobacter werkmanii</name>
    <dbReference type="NCBI Taxonomy" id="67827"/>
    <lineage>
        <taxon>Bacteria</taxon>
        <taxon>Pseudomonadati</taxon>
        <taxon>Pseudomonadota</taxon>
        <taxon>Gammaproteobacteria</taxon>
        <taxon>Enterobacterales</taxon>
        <taxon>Enterobacteriaceae</taxon>
        <taxon>Citrobacter</taxon>
        <taxon>Citrobacter freundii complex</taxon>
    </lineage>
</organism>
<reference evidence="2" key="1">
    <citation type="submission" date="2020-05" db="EMBL/GenBank/DDBJ databases">
        <authorList>
            <person name="Delgado-Blas J."/>
        </authorList>
    </citation>
    <scope>NUCLEOTIDE SEQUENCE</scope>
    <source>
        <strain evidence="2">BB1459</strain>
        <strain evidence="3">BB1480</strain>
    </source>
</reference>
<dbReference type="EMBL" id="CAHPQX010000009">
    <property type="protein sequence ID" value="CAB5549588.1"/>
    <property type="molecule type" value="Genomic_DNA"/>
</dbReference>
<sequence>MRYYRIEITNKDGKTPLDSAGNPIGPFDTSESPGRGLQVEFDALITGYDVVNSGTLIVIYGLPITMLSQSVQLSGCQVTVFAGFSEGLPLANPEQQGIIISGQIYNPYANWIGTHQTLNLIVNPSPLLNDAGQERSITLDGKKGETLGAVLQRALTAAFPEFKIDISISDKLALAEDGVGVYNRLGQLATAIRSKSFSIINTDDYTGVQMVMQNRTIRVFDNTTATDDGIPILPQELVGQPTWIGPVSVSFKCPMRAELRCGDVVKLPQNIISGPSSLLSVNTDRSYSMLRDSVNFTGKFLITSVRHVGDYLNPDSNNAWNTIYEAVVLAKNST</sequence>
<proteinExistence type="predicted"/>
<evidence type="ECO:0000256" key="1">
    <source>
        <dbReference type="SAM" id="MobiDB-lite"/>
    </source>
</evidence>
<gene>
    <name evidence="2" type="ORF">GHA_02349</name>
    <name evidence="3" type="ORF">TML_02561</name>
</gene>
<feature type="region of interest" description="Disordered" evidence="1">
    <location>
        <begin position="14"/>
        <end position="33"/>
    </location>
</feature>
<evidence type="ECO:0000313" key="5">
    <source>
        <dbReference type="Proteomes" id="UP000837205"/>
    </source>
</evidence>
<dbReference type="EMBL" id="CAIIUA010000001">
    <property type="protein sequence ID" value="CAC9204061.1"/>
    <property type="molecule type" value="Genomic_DNA"/>
</dbReference>
<evidence type="ECO:0000313" key="2">
    <source>
        <dbReference type="EMBL" id="CAB5549588.1"/>
    </source>
</evidence>
<protein>
    <submittedName>
        <fullName evidence="2">Uncharacterized protein</fullName>
    </submittedName>
</protein>
<name>A0A9N8CS77_9ENTR</name>
<dbReference type="RefSeq" id="WP_239181634.1">
    <property type="nucleotide sequence ID" value="NZ_CAHPQT010000015.1"/>
</dbReference>